<dbReference type="GO" id="GO:0000209">
    <property type="term" value="P:protein polyubiquitination"/>
    <property type="evidence" value="ECO:0007669"/>
    <property type="project" value="TreeGrafter"/>
</dbReference>
<dbReference type="InterPro" id="IPR015943">
    <property type="entry name" value="WD40/YVTN_repeat-like_dom_sf"/>
</dbReference>
<feature type="repeat" description="WD" evidence="5">
    <location>
        <begin position="161"/>
        <end position="196"/>
    </location>
</feature>
<feature type="non-terminal residue" evidence="6">
    <location>
        <position position="327"/>
    </location>
</feature>
<dbReference type="GO" id="GO:0031464">
    <property type="term" value="C:Cul4A-RING E3 ubiquitin ligase complex"/>
    <property type="evidence" value="ECO:0007669"/>
    <property type="project" value="TreeGrafter"/>
</dbReference>
<dbReference type="PROSITE" id="PS00678">
    <property type="entry name" value="WD_REPEATS_1"/>
    <property type="match status" value="3"/>
</dbReference>
<dbReference type="InterPro" id="IPR042238">
    <property type="entry name" value="Rad28/ERCC8/Ckn1/ATCSA-1"/>
</dbReference>
<dbReference type="InterPro" id="IPR019775">
    <property type="entry name" value="WD40_repeat_CS"/>
</dbReference>
<keyword evidence="7" id="KW-1185">Reference proteome</keyword>
<keyword evidence="3" id="KW-0227">DNA damage</keyword>
<evidence type="ECO:0000256" key="4">
    <source>
        <dbReference type="ARBA" id="ARBA00023204"/>
    </source>
</evidence>
<proteinExistence type="predicted"/>
<dbReference type="PANTHER" id="PTHR46202:SF1">
    <property type="entry name" value="DNA EXCISION REPAIR PROTEIN ERCC-8"/>
    <property type="match status" value="1"/>
</dbReference>
<dbReference type="SMART" id="SM00320">
    <property type="entry name" value="WD40"/>
    <property type="match status" value="5"/>
</dbReference>
<dbReference type="Pfam" id="PF00400">
    <property type="entry name" value="WD40"/>
    <property type="match status" value="4"/>
</dbReference>
<dbReference type="GO" id="GO:0006283">
    <property type="term" value="P:transcription-coupled nucleotide-excision repair"/>
    <property type="evidence" value="ECO:0007669"/>
    <property type="project" value="InterPro"/>
</dbReference>
<sequence>APVNHIAVDPTGSLLLSATGDSSLRLWNLGLQESTVDDTVDDDLDAYLGDTKQKIASVSVQAVVKPRSFHKAGVSGVCMYVDGGLATTCSFDNTVRVWDIGSSGISEACSFDLGYKVYAHSLGHQANPLVATGGDHPHIRLIDLRTLASSQILRGHSLGKVLAVEWCPTNDYIIASGGSDGSVRLWDIRSAASSIACLSNKLGPVNGVKWHESGKYLVTNGNDEIVRLWSGVNQENLHVNYGPHVRNRFLQTTHMAITPAATSPDEYPLLLVPSDSGQVIMLDMFSGRLIRKLSRNASDARVTSVVCRGAGTTDLLTSAQDGTIRWW</sequence>
<keyword evidence="4" id="KW-0234">DNA repair</keyword>
<keyword evidence="1 5" id="KW-0853">WD repeat</keyword>
<evidence type="ECO:0000313" key="7">
    <source>
        <dbReference type="Proteomes" id="UP000095023"/>
    </source>
</evidence>
<dbReference type="Gene3D" id="2.130.10.10">
    <property type="entry name" value="YVTN repeat-like/Quinoprotein amine dehydrogenase"/>
    <property type="match status" value="1"/>
</dbReference>
<gene>
    <name evidence="6" type="ORF">CANCADRAFT_18821</name>
</gene>
<dbReference type="InterPro" id="IPR020472">
    <property type="entry name" value="WD40_PAC1"/>
</dbReference>
<dbReference type="InterPro" id="IPR001680">
    <property type="entry name" value="WD40_rpt"/>
</dbReference>
<evidence type="ECO:0000256" key="3">
    <source>
        <dbReference type="ARBA" id="ARBA00022763"/>
    </source>
</evidence>
<dbReference type="PROSITE" id="PS50082">
    <property type="entry name" value="WD_REPEATS_2"/>
    <property type="match status" value="4"/>
</dbReference>
<feature type="repeat" description="WD" evidence="5">
    <location>
        <begin position="67"/>
        <end position="108"/>
    </location>
</feature>
<dbReference type="PROSITE" id="PS50294">
    <property type="entry name" value="WD_REPEATS_REGION"/>
    <property type="match status" value="3"/>
</dbReference>
<dbReference type="OrthoDB" id="361494at2759"/>
<dbReference type="AlphaFoldDB" id="A0A1E4TM42"/>
<reference evidence="7" key="1">
    <citation type="submission" date="2016-02" db="EMBL/GenBank/DDBJ databases">
        <title>Comparative genomics of biotechnologically important yeasts.</title>
        <authorList>
            <consortium name="DOE Joint Genome Institute"/>
            <person name="Riley R."/>
            <person name="Haridas S."/>
            <person name="Wolfe K.H."/>
            <person name="Lopes M.R."/>
            <person name="Hittinger C.T."/>
            <person name="Goker M."/>
            <person name="Salamov A."/>
            <person name="Wisecaver J."/>
            <person name="Long T.M."/>
            <person name="Aerts A.L."/>
            <person name="Barry K."/>
            <person name="Choi C."/>
            <person name="Clum A."/>
            <person name="Coughlan A.Y."/>
            <person name="Deshpande S."/>
            <person name="Douglass A.P."/>
            <person name="Hanson S.J."/>
            <person name="Klenk H.-P."/>
            <person name="Labutti K."/>
            <person name="Lapidus A."/>
            <person name="Lindquist E."/>
            <person name="Lipzen A."/>
            <person name="Meier-Kolthoff J.P."/>
            <person name="Ohm R.A."/>
            <person name="Otillar R.P."/>
            <person name="Pangilinan J."/>
            <person name="Peng Y."/>
            <person name="Rokas A."/>
            <person name="Rosa C.A."/>
            <person name="Scheuner C."/>
            <person name="Sibirny A.A."/>
            <person name="Slot J.C."/>
            <person name="Stielow J.B."/>
            <person name="Sun H."/>
            <person name="Kurtzman C.P."/>
            <person name="Blackwell M."/>
            <person name="Jeffries T.W."/>
            <person name="Grigoriev I.V."/>
        </authorList>
    </citation>
    <scope>NUCLEOTIDE SEQUENCE [LARGE SCALE GENOMIC DNA]</scope>
    <source>
        <strain evidence="7">NRRL Y-17796</strain>
    </source>
</reference>
<dbReference type="InterPro" id="IPR036322">
    <property type="entry name" value="WD40_repeat_dom_sf"/>
</dbReference>
<dbReference type="GO" id="GO:0000109">
    <property type="term" value="C:nucleotide-excision repair complex"/>
    <property type="evidence" value="ECO:0007669"/>
    <property type="project" value="TreeGrafter"/>
</dbReference>
<name>A0A1E4TM42_9ASCO</name>
<feature type="non-terminal residue" evidence="6">
    <location>
        <position position="1"/>
    </location>
</feature>
<accession>A0A1E4TM42</accession>
<organism evidence="6 7">
    <name type="scientific">Tortispora caseinolytica NRRL Y-17796</name>
    <dbReference type="NCBI Taxonomy" id="767744"/>
    <lineage>
        <taxon>Eukaryota</taxon>
        <taxon>Fungi</taxon>
        <taxon>Dikarya</taxon>
        <taxon>Ascomycota</taxon>
        <taxon>Saccharomycotina</taxon>
        <taxon>Trigonopsidomycetes</taxon>
        <taxon>Trigonopsidales</taxon>
        <taxon>Trigonopsidaceae</taxon>
        <taxon>Tortispora</taxon>
    </lineage>
</organism>
<dbReference type="Proteomes" id="UP000095023">
    <property type="component" value="Unassembled WGS sequence"/>
</dbReference>
<evidence type="ECO:0000256" key="5">
    <source>
        <dbReference type="PROSITE-ProRule" id="PRU00221"/>
    </source>
</evidence>
<dbReference type="EMBL" id="KV453841">
    <property type="protein sequence ID" value="ODV92822.1"/>
    <property type="molecule type" value="Genomic_DNA"/>
</dbReference>
<evidence type="ECO:0000313" key="6">
    <source>
        <dbReference type="EMBL" id="ODV92822.1"/>
    </source>
</evidence>
<dbReference type="GO" id="GO:0043161">
    <property type="term" value="P:proteasome-mediated ubiquitin-dependent protein catabolic process"/>
    <property type="evidence" value="ECO:0007669"/>
    <property type="project" value="TreeGrafter"/>
</dbReference>
<dbReference type="SUPFAM" id="SSF50978">
    <property type="entry name" value="WD40 repeat-like"/>
    <property type="match status" value="1"/>
</dbReference>
<keyword evidence="2" id="KW-0677">Repeat</keyword>
<feature type="repeat" description="WD" evidence="5">
    <location>
        <begin position="1"/>
        <end position="29"/>
    </location>
</feature>
<dbReference type="PANTHER" id="PTHR46202">
    <property type="entry name" value="DNA EXCISION REPAIR PROTEIN ERCC-8"/>
    <property type="match status" value="1"/>
</dbReference>
<evidence type="ECO:0000256" key="2">
    <source>
        <dbReference type="ARBA" id="ARBA00022737"/>
    </source>
</evidence>
<feature type="repeat" description="WD" evidence="5">
    <location>
        <begin position="198"/>
        <end position="239"/>
    </location>
</feature>
<dbReference type="PRINTS" id="PR00320">
    <property type="entry name" value="GPROTEINBRPT"/>
</dbReference>
<evidence type="ECO:0000256" key="1">
    <source>
        <dbReference type="ARBA" id="ARBA00022574"/>
    </source>
</evidence>
<protein>
    <submittedName>
        <fullName evidence="6">Uncharacterized protein</fullName>
    </submittedName>
</protein>